<feature type="domain" description="Rho-GAP" evidence="3">
    <location>
        <begin position="83"/>
        <end position="298"/>
    </location>
</feature>
<dbReference type="PANTHER" id="PTHR46150">
    <property type="entry name" value="RHO GTPASE-ACTIVATING PROTEIN 100F"/>
    <property type="match status" value="1"/>
</dbReference>
<feature type="compositionally biased region" description="Acidic residues" evidence="2">
    <location>
        <begin position="368"/>
        <end position="383"/>
    </location>
</feature>
<dbReference type="GO" id="GO:0016477">
    <property type="term" value="P:cell migration"/>
    <property type="evidence" value="ECO:0007669"/>
    <property type="project" value="TreeGrafter"/>
</dbReference>
<keyword evidence="5" id="KW-1185">Reference proteome</keyword>
<reference evidence="4" key="1">
    <citation type="submission" date="2025-05" db="UniProtKB">
        <authorList>
            <consortium name="Ensembl"/>
        </authorList>
    </citation>
    <scope>IDENTIFICATION</scope>
</reference>
<dbReference type="Pfam" id="PF00620">
    <property type="entry name" value="RhoGAP"/>
    <property type="match status" value="1"/>
</dbReference>
<dbReference type="Ensembl" id="ENSCSRT00000013301.1">
    <property type="protein sequence ID" value="ENSCSRP00000012785.1"/>
    <property type="gene ID" value="ENSCSRG00000009620.1"/>
</dbReference>
<name>A0A8C3XQ22_CHESE</name>
<dbReference type="SMART" id="SM00324">
    <property type="entry name" value="RhoGAP"/>
    <property type="match status" value="1"/>
</dbReference>
<dbReference type="SUPFAM" id="SSF48350">
    <property type="entry name" value="GTPase activation domain, GAP"/>
    <property type="match status" value="1"/>
</dbReference>
<dbReference type="InterPro" id="IPR000198">
    <property type="entry name" value="RhoGAP_dom"/>
</dbReference>
<protein>
    <recommendedName>
        <fullName evidence="3">Rho-GAP domain-containing protein</fullName>
    </recommendedName>
</protein>
<dbReference type="AlphaFoldDB" id="A0A8C3XQ22"/>
<dbReference type="InterPro" id="IPR057459">
    <property type="entry name" value="SYDE1/2_C2"/>
</dbReference>
<dbReference type="GO" id="GO:0007165">
    <property type="term" value="P:signal transduction"/>
    <property type="evidence" value="ECO:0007669"/>
    <property type="project" value="InterPro"/>
</dbReference>
<dbReference type="GO" id="GO:0005096">
    <property type="term" value="F:GTPase activator activity"/>
    <property type="evidence" value="ECO:0007669"/>
    <property type="project" value="UniProtKB-KW"/>
</dbReference>
<dbReference type="Pfam" id="PF25336">
    <property type="entry name" value="C2_SYDE"/>
    <property type="match status" value="1"/>
</dbReference>
<evidence type="ECO:0000313" key="5">
    <source>
        <dbReference type="Proteomes" id="UP000694403"/>
    </source>
</evidence>
<dbReference type="GO" id="GO:0097060">
    <property type="term" value="C:synaptic membrane"/>
    <property type="evidence" value="ECO:0007669"/>
    <property type="project" value="TreeGrafter"/>
</dbReference>
<keyword evidence="1" id="KW-0343">GTPase activation</keyword>
<dbReference type="Proteomes" id="UP000694403">
    <property type="component" value="Unplaced"/>
</dbReference>
<sequence length="453" mass="50890">MHSCFVFSFKGSGIIPANKAETGATEISPPMVLPTLFRVTKTHQLAVKLEPRGLIYVKLTLIEQWENSLDGLVADREPVIFGVDARKVVEKENVGLMVPLLMQKCIVEIEKRGCQVVGLYRLCGSAAVKKELREAFERDSKAVTLCENQYPDINVITGVLKDYLRELPSPLITKQLYEAVLDAMVKNPLKMTASSCENDPNDCEHTVALLDCLPHVEKATLKMLLDHLKLVASYHEVNKMTCQNLAVCFGPVLLSQRQETSNHNNRVFTDSEELASALDFKKHIEVLHYLLQLCGLGPLNPHQSPSSLNYLRPKKQRPQMLNLSSTEMSGVLRPRPARLDSPSSNRYAGDWSSCGENYFLNPKETLNEADYDDVPSEDTESGEDCSKVDGSNRLIEHAKSMSKEHTFQTYLTMQTIDSAVDHRVNLKDLQESIDTLIGNLERELNKNKLNITY</sequence>
<evidence type="ECO:0000256" key="1">
    <source>
        <dbReference type="ARBA" id="ARBA00022468"/>
    </source>
</evidence>
<organism evidence="4 5">
    <name type="scientific">Chelydra serpentina</name>
    <name type="common">Snapping turtle</name>
    <name type="synonym">Testudo serpentina</name>
    <dbReference type="NCBI Taxonomy" id="8475"/>
    <lineage>
        <taxon>Eukaryota</taxon>
        <taxon>Metazoa</taxon>
        <taxon>Chordata</taxon>
        <taxon>Craniata</taxon>
        <taxon>Vertebrata</taxon>
        <taxon>Euteleostomi</taxon>
        <taxon>Archelosauria</taxon>
        <taxon>Testudinata</taxon>
        <taxon>Testudines</taxon>
        <taxon>Cryptodira</taxon>
        <taxon>Durocryptodira</taxon>
        <taxon>Americhelydia</taxon>
        <taxon>Chelydroidea</taxon>
        <taxon>Chelydridae</taxon>
        <taxon>Chelydra</taxon>
    </lineage>
</organism>
<dbReference type="FunFam" id="1.10.555.10:FF:000031">
    <property type="entry name" value="rho GTPase-activating protein 100F isoform X6"/>
    <property type="match status" value="1"/>
</dbReference>
<dbReference type="Ensembl" id="ENSCSRT00000014849.1">
    <property type="protein sequence ID" value="ENSCSRP00000014247.1"/>
    <property type="gene ID" value="ENSCSRG00000010834.1"/>
</dbReference>
<evidence type="ECO:0000313" key="4">
    <source>
        <dbReference type="Ensembl" id="ENSCSRP00000014247.1"/>
    </source>
</evidence>
<dbReference type="InterPro" id="IPR052118">
    <property type="entry name" value="Rho-GAP_regulator"/>
</dbReference>
<evidence type="ECO:0000259" key="3">
    <source>
        <dbReference type="PROSITE" id="PS50238"/>
    </source>
</evidence>
<accession>A0A8C3XQ22</accession>
<proteinExistence type="predicted"/>
<evidence type="ECO:0000256" key="2">
    <source>
        <dbReference type="SAM" id="MobiDB-lite"/>
    </source>
</evidence>
<dbReference type="PANTHER" id="PTHR46150:SF1">
    <property type="entry name" value="RHO GTPASE-ACTIVATING PROTEIN SYDE2"/>
    <property type="match status" value="1"/>
</dbReference>
<feature type="region of interest" description="Disordered" evidence="2">
    <location>
        <begin position="324"/>
        <end position="346"/>
    </location>
</feature>
<feature type="region of interest" description="Disordered" evidence="2">
    <location>
        <begin position="368"/>
        <end position="389"/>
    </location>
</feature>
<dbReference type="Gene3D" id="1.10.555.10">
    <property type="entry name" value="Rho GTPase activation protein"/>
    <property type="match status" value="1"/>
</dbReference>
<dbReference type="InterPro" id="IPR008936">
    <property type="entry name" value="Rho_GTPase_activation_prot"/>
</dbReference>
<dbReference type="PROSITE" id="PS50238">
    <property type="entry name" value="RHOGAP"/>
    <property type="match status" value="1"/>
</dbReference>
<dbReference type="GO" id="GO:0046578">
    <property type="term" value="P:regulation of Ras protein signal transduction"/>
    <property type="evidence" value="ECO:0007669"/>
    <property type="project" value="TreeGrafter"/>
</dbReference>